<comment type="caution">
    <text evidence="2">The sequence shown here is derived from an EMBL/GenBank/DDBJ whole genome shotgun (WGS) entry which is preliminary data.</text>
</comment>
<proteinExistence type="predicted"/>
<dbReference type="SUPFAM" id="SSF50969">
    <property type="entry name" value="YVTN repeat-like/Quinoprotein amine dehydrogenase"/>
    <property type="match status" value="1"/>
</dbReference>
<accession>A0A6A4L9N6</accession>
<dbReference type="InterPro" id="IPR005174">
    <property type="entry name" value="KIB1-4_b-propeller"/>
</dbReference>
<dbReference type="EMBL" id="QEFC01001762">
    <property type="protein sequence ID" value="KAE9456113.1"/>
    <property type="molecule type" value="Genomic_DNA"/>
</dbReference>
<dbReference type="PANTHER" id="PTHR33127:SF5">
    <property type="entry name" value="TRANSMEMBRANE PROTEIN"/>
    <property type="match status" value="1"/>
</dbReference>
<dbReference type="OrthoDB" id="1470835at2759"/>
<name>A0A6A4L9N6_9ERIC</name>
<evidence type="ECO:0000313" key="3">
    <source>
        <dbReference type="Proteomes" id="UP000428333"/>
    </source>
</evidence>
<reference evidence="2 3" key="1">
    <citation type="journal article" date="2019" name="Genome Biol. Evol.">
        <title>The Rhododendron genome and chromosomal organization provide insight into shared whole-genome duplications across the heath family (Ericaceae).</title>
        <authorList>
            <person name="Soza V.L."/>
            <person name="Lindsley D."/>
            <person name="Waalkes A."/>
            <person name="Ramage E."/>
            <person name="Patwardhan R.P."/>
            <person name="Burton J.N."/>
            <person name="Adey A."/>
            <person name="Kumar A."/>
            <person name="Qiu R."/>
            <person name="Shendure J."/>
            <person name="Hall B."/>
        </authorList>
    </citation>
    <scope>NUCLEOTIDE SEQUENCE [LARGE SCALE GENOMIC DNA]</scope>
    <source>
        <strain evidence="2">RSF 1966-606</strain>
    </source>
</reference>
<dbReference type="Proteomes" id="UP000428333">
    <property type="component" value="Linkage Group LG07"/>
</dbReference>
<feature type="domain" description="KIB1-4 beta-propeller" evidence="1">
    <location>
        <begin position="53"/>
        <end position="188"/>
    </location>
</feature>
<dbReference type="PANTHER" id="PTHR33127">
    <property type="entry name" value="TRANSMEMBRANE PROTEIN"/>
    <property type="match status" value="1"/>
</dbReference>
<protein>
    <recommendedName>
        <fullName evidence="1">KIB1-4 beta-propeller domain-containing protein</fullName>
    </recommendedName>
</protein>
<keyword evidence="3" id="KW-1185">Reference proteome</keyword>
<evidence type="ECO:0000313" key="2">
    <source>
        <dbReference type="EMBL" id="KAE9456113.1"/>
    </source>
</evidence>
<dbReference type="AlphaFoldDB" id="A0A6A4L9N6"/>
<feature type="non-terminal residue" evidence="2">
    <location>
        <position position="1"/>
    </location>
</feature>
<evidence type="ECO:0000259" key="1">
    <source>
        <dbReference type="Pfam" id="PF03478"/>
    </source>
</evidence>
<dbReference type="InterPro" id="IPR011044">
    <property type="entry name" value="Quino_amine_DH_bsu"/>
</dbReference>
<dbReference type="Pfam" id="PF03478">
    <property type="entry name" value="Beta-prop_KIB1-4"/>
    <property type="match status" value="1"/>
</dbReference>
<organism evidence="2 3">
    <name type="scientific">Rhododendron williamsianum</name>
    <dbReference type="NCBI Taxonomy" id="262921"/>
    <lineage>
        <taxon>Eukaryota</taxon>
        <taxon>Viridiplantae</taxon>
        <taxon>Streptophyta</taxon>
        <taxon>Embryophyta</taxon>
        <taxon>Tracheophyta</taxon>
        <taxon>Spermatophyta</taxon>
        <taxon>Magnoliopsida</taxon>
        <taxon>eudicotyledons</taxon>
        <taxon>Gunneridae</taxon>
        <taxon>Pentapetalae</taxon>
        <taxon>asterids</taxon>
        <taxon>Ericales</taxon>
        <taxon>Ericaceae</taxon>
        <taxon>Ericoideae</taxon>
        <taxon>Rhodoreae</taxon>
        <taxon>Rhododendron</taxon>
    </lineage>
</organism>
<gene>
    <name evidence="2" type="ORF">C3L33_11986</name>
</gene>
<sequence>MISRGYWTTTGMATGTGLMIPWCWVCKLFDSSHSKPYSVDQVIGQDIRTFLAPDILASKHGWLILCWNKPSSTKFVMSYFLFSPLTKQIITLPDLDHSFSSLVDQSYRRTHIVTFSTSNPCSPDRGFFVVLDYHPGAILISTCHARDMSWTTQAFEAQPAPVEAVVFAGGFLYCLFCDNGALAAFSVANRDWSLVTTSSNLGGLSSGRAWVAKTSFLANQALFLDRTSSFSVSASGETSNKVYYYDQDGTLRFYSFDNGKNHALEGSPYAGWLAATGWIL</sequence>